<dbReference type="RefSeq" id="WP_130968921.1">
    <property type="nucleotide sequence ID" value="NZ_SIXI01000006.1"/>
</dbReference>
<keyword evidence="3" id="KW-1133">Transmembrane helix</keyword>
<proteinExistence type="predicted"/>
<feature type="transmembrane region" description="Helical" evidence="3">
    <location>
        <begin position="91"/>
        <end position="115"/>
    </location>
</feature>
<feature type="domain" description="GGDEF" evidence="4">
    <location>
        <begin position="254"/>
        <end position="399"/>
    </location>
</feature>
<feature type="transmembrane region" description="Helical" evidence="3">
    <location>
        <begin position="30"/>
        <end position="52"/>
    </location>
</feature>
<evidence type="ECO:0000256" key="1">
    <source>
        <dbReference type="ARBA" id="ARBA00012528"/>
    </source>
</evidence>
<dbReference type="Pfam" id="PF00990">
    <property type="entry name" value="GGDEF"/>
    <property type="match status" value="1"/>
</dbReference>
<dbReference type="InterPro" id="IPR029787">
    <property type="entry name" value="Nucleotide_cyclase"/>
</dbReference>
<evidence type="ECO:0000313" key="5">
    <source>
        <dbReference type="EMBL" id="TBO28830.1"/>
    </source>
</evidence>
<dbReference type="GO" id="GO:1902201">
    <property type="term" value="P:negative regulation of bacterial-type flagellum-dependent cell motility"/>
    <property type="evidence" value="ECO:0007669"/>
    <property type="project" value="TreeGrafter"/>
</dbReference>
<evidence type="ECO:0000256" key="2">
    <source>
        <dbReference type="ARBA" id="ARBA00034247"/>
    </source>
</evidence>
<dbReference type="OrthoDB" id="9813903at2"/>
<dbReference type="InterPro" id="IPR000160">
    <property type="entry name" value="GGDEF_dom"/>
</dbReference>
<accession>A0A4Q9GWM3</accession>
<dbReference type="AlphaFoldDB" id="A0A4Q9GWM3"/>
<dbReference type="CDD" id="cd01949">
    <property type="entry name" value="GGDEF"/>
    <property type="match status" value="1"/>
</dbReference>
<keyword evidence="6" id="KW-1185">Reference proteome</keyword>
<evidence type="ECO:0000256" key="3">
    <source>
        <dbReference type="SAM" id="Phobius"/>
    </source>
</evidence>
<name>A0A4Q9GWM3_9BURK</name>
<organism evidence="5 6">
    <name type="scientific">Aquabacterium lacunae</name>
    <dbReference type="NCBI Taxonomy" id="2528630"/>
    <lineage>
        <taxon>Bacteria</taxon>
        <taxon>Pseudomonadati</taxon>
        <taxon>Pseudomonadota</taxon>
        <taxon>Betaproteobacteria</taxon>
        <taxon>Burkholderiales</taxon>
        <taxon>Aquabacterium</taxon>
    </lineage>
</organism>
<keyword evidence="3" id="KW-0472">Membrane</keyword>
<evidence type="ECO:0000313" key="6">
    <source>
        <dbReference type="Proteomes" id="UP000292120"/>
    </source>
</evidence>
<dbReference type="EMBL" id="SIXI01000006">
    <property type="protein sequence ID" value="TBO28830.1"/>
    <property type="molecule type" value="Genomic_DNA"/>
</dbReference>
<dbReference type="PANTHER" id="PTHR45138">
    <property type="entry name" value="REGULATORY COMPONENTS OF SENSORY TRANSDUCTION SYSTEM"/>
    <property type="match status" value="1"/>
</dbReference>
<dbReference type="PANTHER" id="PTHR45138:SF9">
    <property type="entry name" value="DIGUANYLATE CYCLASE DGCM-RELATED"/>
    <property type="match status" value="1"/>
</dbReference>
<feature type="transmembrane region" description="Helical" evidence="3">
    <location>
        <begin position="121"/>
        <end position="137"/>
    </location>
</feature>
<feature type="transmembrane region" description="Helical" evidence="3">
    <location>
        <begin position="144"/>
        <end position="162"/>
    </location>
</feature>
<dbReference type="GO" id="GO:0043709">
    <property type="term" value="P:cell adhesion involved in single-species biofilm formation"/>
    <property type="evidence" value="ECO:0007669"/>
    <property type="project" value="TreeGrafter"/>
</dbReference>
<dbReference type="GO" id="GO:0052621">
    <property type="term" value="F:diguanylate cyclase activity"/>
    <property type="evidence" value="ECO:0007669"/>
    <property type="project" value="UniProtKB-EC"/>
</dbReference>
<reference evidence="5 6" key="1">
    <citation type="submission" date="2019-02" db="EMBL/GenBank/DDBJ databases">
        <title>Aquabacterium sp. strain KMB7.</title>
        <authorList>
            <person name="Chen W.-M."/>
        </authorList>
    </citation>
    <scope>NUCLEOTIDE SEQUENCE [LARGE SCALE GENOMIC DNA]</scope>
    <source>
        <strain evidence="5 6">KMB7</strain>
    </source>
</reference>
<dbReference type="NCBIfam" id="TIGR00254">
    <property type="entry name" value="GGDEF"/>
    <property type="match status" value="1"/>
</dbReference>
<protein>
    <recommendedName>
        <fullName evidence="1">diguanylate cyclase</fullName>
        <ecNumber evidence="1">2.7.7.65</ecNumber>
    </recommendedName>
</protein>
<dbReference type="SMART" id="SM00267">
    <property type="entry name" value="GGDEF"/>
    <property type="match status" value="1"/>
</dbReference>
<dbReference type="Proteomes" id="UP000292120">
    <property type="component" value="Unassembled WGS sequence"/>
</dbReference>
<evidence type="ECO:0000259" key="4">
    <source>
        <dbReference type="PROSITE" id="PS50887"/>
    </source>
</evidence>
<dbReference type="GO" id="GO:0005886">
    <property type="term" value="C:plasma membrane"/>
    <property type="evidence" value="ECO:0007669"/>
    <property type="project" value="TreeGrafter"/>
</dbReference>
<feature type="transmembrane region" description="Helical" evidence="3">
    <location>
        <begin position="168"/>
        <end position="187"/>
    </location>
</feature>
<keyword evidence="3" id="KW-0812">Transmembrane</keyword>
<dbReference type="Gene3D" id="3.30.70.270">
    <property type="match status" value="1"/>
</dbReference>
<dbReference type="FunFam" id="3.30.70.270:FF:000001">
    <property type="entry name" value="Diguanylate cyclase domain protein"/>
    <property type="match status" value="1"/>
</dbReference>
<comment type="caution">
    <text evidence="5">The sequence shown here is derived from an EMBL/GenBank/DDBJ whole genome shotgun (WGS) entry which is preliminary data.</text>
</comment>
<comment type="catalytic activity">
    <reaction evidence="2">
        <text>2 GTP = 3',3'-c-di-GMP + 2 diphosphate</text>
        <dbReference type="Rhea" id="RHEA:24898"/>
        <dbReference type="ChEBI" id="CHEBI:33019"/>
        <dbReference type="ChEBI" id="CHEBI:37565"/>
        <dbReference type="ChEBI" id="CHEBI:58805"/>
        <dbReference type="EC" id="2.7.7.65"/>
    </reaction>
</comment>
<dbReference type="InterPro" id="IPR050469">
    <property type="entry name" value="Diguanylate_Cyclase"/>
</dbReference>
<dbReference type="EC" id="2.7.7.65" evidence="1"/>
<feature type="transmembrane region" description="Helical" evidence="3">
    <location>
        <begin position="58"/>
        <end position="79"/>
    </location>
</feature>
<dbReference type="PROSITE" id="PS50887">
    <property type="entry name" value="GGDEF"/>
    <property type="match status" value="1"/>
</dbReference>
<dbReference type="SUPFAM" id="SSF55073">
    <property type="entry name" value="Nucleotide cyclase"/>
    <property type="match status" value="1"/>
</dbReference>
<gene>
    <name evidence="5" type="ORF">EYS42_14575</name>
</gene>
<dbReference type="InterPro" id="IPR043128">
    <property type="entry name" value="Rev_trsase/Diguanyl_cyclase"/>
</dbReference>
<sequence length="429" mass="47569">MIRSRWFMAFPPEVERHFERDMGPARLRHFVVSGAISVLNYNFFLLVDWLLIPDVLDMAALLRLGLFTPLCCLTIWAGWRYRAFWLTLPSWSLEVVVALHGVIAALTVALLLNLSDSPLCYAYHAGYVIILVYGNVVQRLRFQWAVPFTLAIILVHAITLWRDDAYPPAVRVPMLVFVLSVAGYTLMTNRRLEHEERQRYLASLRAQALQEQLRSSHAQLEVAARTDPLTGAANRHGLEHHLAILRRRSWLAGESLAMLVLDVDHFKAFNDRYGHPAGDETLRWVVQVLREQVACLPGCTMAEPGALVARWGGEEFVVVVPGLDEQQALVFGEALVDEVRALAIRHERAPGTGCVTVSVGVAVWAASSLESLDDVMSRADAALYLAKRRGRCRAELGPSAEAVDSEASCGALRATPGGEPLSHGGHLAF</sequence>